<sequence length="187" mass="19844">MDLQIINTAMGDASIMAEVTANNQLSCRSTVVTALHEATLNGDAYAWNSVSANIDATDVLLTVRNLSQTRPLVINRIYAWVDVPSALDIHIQTSTTAFATGTVVTGVNLNSTSSKAADAEAYTDDDGISQGTIVATLHTNEATADIFPIDFLTNDSIVLGTNGICSIDGIAEMLVFECTFIGYFIDT</sequence>
<comment type="caution">
    <text evidence="1">The sequence shown here is derived from an EMBL/GenBank/DDBJ whole genome shotgun (WGS) entry which is preliminary data.</text>
</comment>
<proteinExistence type="predicted"/>
<name>A0A0F9UXF0_9ZZZZ</name>
<dbReference type="EMBL" id="LAZR01000768">
    <property type="protein sequence ID" value="KKN58278.1"/>
    <property type="molecule type" value="Genomic_DNA"/>
</dbReference>
<evidence type="ECO:0000313" key="1">
    <source>
        <dbReference type="EMBL" id="KKN58278.1"/>
    </source>
</evidence>
<organism evidence="1">
    <name type="scientific">marine sediment metagenome</name>
    <dbReference type="NCBI Taxonomy" id="412755"/>
    <lineage>
        <taxon>unclassified sequences</taxon>
        <taxon>metagenomes</taxon>
        <taxon>ecological metagenomes</taxon>
    </lineage>
</organism>
<protein>
    <submittedName>
        <fullName evidence="1">Uncharacterized protein</fullName>
    </submittedName>
</protein>
<gene>
    <name evidence="1" type="ORF">LCGC14_0553580</name>
</gene>
<reference evidence="1" key="1">
    <citation type="journal article" date="2015" name="Nature">
        <title>Complex archaea that bridge the gap between prokaryotes and eukaryotes.</title>
        <authorList>
            <person name="Spang A."/>
            <person name="Saw J.H."/>
            <person name="Jorgensen S.L."/>
            <person name="Zaremba-Niedzwiedzka K."/>
            <person name="Martijn J."/>
            <person name="Lind A.E."/>
            <person name="van Eijk R."/>
            <person name="Schleper C."/>
            <person name="Guy L."/>
            <person name="Ettema T.J."/>
        </authorList>
    </citation>
    <scope>NUCLEOTIDE SEQUENCE</scope>
</reference>
<accession>A0A0F9UXF0</accession>
<dbReference type="AlphaFoldDB" id="A0A0F9UXF0"/>